<dbReference type="PANTHER" id="PTHR43691">
    <property type="entry name" value="URIDINE PHOSPHORYLASE"/>
    <property type="match status" value="1"/>
</dbReference>
<dbReference type="InterPro" id="IPR000845">
    <property type="entry name" value="Nucleoside_phosphorylase_d"/>
</dbReference>
<dbReference type="Gene3D" id="3.40.50.1580">
    <property type="entry name" value="Nucleoside phosphorylase domain"/>
    <property type="match status" value="1"/>
</dbReference>
<dbReference type="AlphaFoldDB" id="A0A7W9SDZ5"/>
<evidence type="ECO:0000313" key="6">
    <source>
        <dbReference type="Proteomes" id="UP000522163"/>
    </source>
</evidence>
<dbReference type="PANTHER" id="PTHR43691:SF11">
    <property type="entry name" value="FI09636P-RELATED"/>
    <property type="match status" value="1"/>
</dbReference>
<dbReference type="GO" id="GO:0006152">
    <property type="term" value="P:purine nucleoside catabolic process"/>
    <property type="evidence" value="ECO:0007669"/>
    <property type="project" value="TreeGrafter"/>
</dbReference>
<evidence type="ECO:0000259" key="4">
    <source>
        <dbReference type="Pfam" id="PF01048"/>
    </source>
</evidence>
<organism evidence="5 6">
    <name type="scientific">Oribacterium sinus</name>
    <dbReference type="NCBI Taxonomy" id="237576"/>
    <lineage>
        <taxon>Bacteria</taxon>
        <taxon>Bacillati</taxon>
        <taxon>Bacillota</taxon>
        <taxon>Clostridia</taxon>
        <taxon>Lachnospirales</taxon>
        <taxon>Lachnospiraceae</taxon>
        <taxon>Oribacterium</taxon>
    </lineage>
</organism>
<dbReference type="InterPro" id="IPR035994">
    <property type="entry name" value="Nucleoside_phosphorylase_sf"/>
</dbReference>
<dbReference type="EC" id="2.4.2.3" evidence="1"/>
<dbReference type="GO" id="GO:0004850">
    <property type="term" value="F:uridine phosphorylase activity"/>
    <property type="evidence" value="ECO:0007669"/>
    <property type="project" value="UniProtKB-EC"/>
</dbReference>
<feature type="domain" description="Nucleoside phosphorylase" evidence="4">
    <location>
        <begin position="60"/>
        <end position="227"/>
    </location>
</feature>
<gene>
    <name evidence="5" type="ORF">HNQ46_000387</name>
</gene>
<dbReference type="Proteomes" id="UP000522163">
    <property type="component" value="Unassembled WGS sequence"/>
</dbReference>
<comment type="caution">
    <text evidence="5">The sequence shown here is derived from an EMBL/GenBank/DDBJ whole genome shotgun (WGS) entry which is preliminary data.</text>
</comment>
<reference evidence="5 6" key="1">
    <citation type="submission" date="2020-08" db="EMBL/GenBank/DDBJ databases">
        <title>Genomic Encyclopedia of Type Strains, Phase IV (KMG-IV): sequencing the most valuable type-strain genomes for metagenomic binning, comparative biology and taxonomic classification.</title>
        <authorList>
            <person name="Goeker M."/>
        </authorList>
    </citation>
    <scope>NUCLEOTIDE SEQUENCE [LARGE SCALE GENOMIC DNA]</scope>
    <source>
        <strain evidence="5 6">DSM 17245</strain>
    </source>
</reference>
<dbReference type="CDD" id="cd09007">
    <property type="entry name" value="NP-I_spr0068"/>
    <property type="match status" value="1"/>
</dbReference>
<name>A0A7W9SDZ5_9FIRM</name>
<sequence length="255" mass="28537">MSIQKHEIPILEFDSDPSAVLEPGHEALDVHFPERAVFAFLQDTIEKYALQHGGKVLTQFLSATMQYPIFLLEENGIPFLLVQAPVGAAPAAQILDWLIAHGVKKVISSGSCGVLVHKEEGVFLVPKKALRDEGTSYHYLPPSRFVNIEEAPRKAIEKVLRSHHLPYEEVITWSTDGFFRETKEKVEYRKSEGCTVVEMECSALAAVAKMRDIQWGSLLYTGDSLANVEEHDMRSFGIGSREIALRLSIESVLEM</sequence>
<dbReference type="GO" id="GO:0005829">
    <property type="term" value="C:cytosol"/>
    <property type="evidence" value="ECO:0007669"/>
    <property type="project" value="TreeGrafter"/>
</dbReference>
<protein>
    <recommendedName>
        <fullName evidence="2">Uridine phosphorylase</fullName>
        <ecNumber evidence="1">2.4.2.3</ecNumber>
    </recommendedName>
</protein>
<dbReference type="EMBL" id="JACHHH010000002">
    <property type="protein sequence ID" value="MBB6040424.1"/>
    <property type="molecule type" value="Genomic_DNA"/>
</dbReference>
<dbReference type="GeneID" id="85013952"/>
<dbReference type="RefSeq" id="WP_183682271.1">
    <property type="nucleotide sequence ID" value="NZ_JACHHH010000002.1"/>
</dbReference>
<evidence type="ECO:0000313" key="5">
    <source>
        <dbReference type="EMBL" id="MBB6040424.1"/>
    </source>
</evidence>
<dbReference type="GO" id="GO:0004731">
    <property type="term" value="F:purine-nucleoside phosphorylase activity"/>
    <property type="evidence" value="ECO:0007669"/>
    <property type="project" value="TreeGrafter"/>
</dbReference>
<dbReference type="SUPFAM" id="SSF53167">
    <property type="entry name" value="Purine and uridine phosphorylases"/>
    <property type="match status" value="1"/>
</dbReference>
<evidence type="ECO:0000256" key="2">
    <source>
        <dbReference type="ARBA" id="ARBA00021980"/>
    </source>
</evidence>
<dbReference type="Pfam" id="PF01048">
    <property type="entry name" value="PNP_UDP_1"/>
    <property type="match status" value="1"/>
</dbReference>
<comment type="catalytic activity">
    <reaction evidence="3">
        <text>uridine + phosphate = alpha-D-ribose 1-phosphate + uracil</text>
        <dbReference type="Rhea" id="RHEA:24388"/>
        <dbReference type="ChEBI" id="CHEBI:16704"/>
        <dbReference type="ChEBI" id="CHEBI:17568"/>
        <dbReference type="ChEBI" id="CHEBI:43474"/>
        <dbReference type="ChEBI" id="CHEBI:57720"/>
        <dbReference type="EC" id="2.4.2.3"/>
    </reaction>
</comment>
<proteinExistence type="predicted"/>
<evidence type="ECO:0000256" key="1">
    <source>
        <dbReference type="ARBA" id="ARBA00011888"/>
    </source>
</evidence>
<evidence type="ECO:0000256" key="3">
    <source>
        <dbReference type="ARBA" id="ARBA00048447"/>
    </source>
</evidence>
<accession>A0A7W9SDZ5</accession>